<dbReference type="EMBL" id="FXTN01000012">
    <property type="protein sequence ID" value="SMO95306.1"/>
    <property type="molecule type" value="Genomic_DNA"/>
</dbReference>
<feature type="binding site" evidence="3">
    <location>
        <position position="308"/>
    </location>
    <ligand>
        <name>FAD</name>
        <dbReference type="ChEBI" id="CHEBI:57692"/>
    </ligand>
</feature>
<comment type="similarity">
    <text evidence="1">Belongs to the ETF alpha-subunit/FixB family.</text>
</comment>
<protein>
    <submittedName>
        <fullName evidence="5">Electron transfer flavoprotein alpha subunit apoprotein</fullName>
    </submittedName>
</protein>
<evidence type="ECO:0000256" key="2">
    <source>
        <dbReference type="ARBA" id="ARBA00022982"/>
    </source>
</evidence>
<accession>A0A521FGJ6</accession>
<dbReference type="SUPFAM" id="SSF52467">
    <property type="entry name" value="DHS-like NAD/FAD-binding domain"/>
    <property type="match status" value="1"/>
</dbReference>
<dbReference type="PANTHER" id="PTHR43153:SF1">
    <property type="entry name" value="ELECTRON TRANSFER FLAVOPROTEIN SUBUNIT ALPHA, MITOCHONDRIAL"/>
    <property type="match status" value="1"/>
</dbReference>
<dbReference type="Proteomes" id="UP000320300">
    <property type="component" value="Unassembled WGS sequence"/>
</dbReference>
<evidence type="ECO:0000259" key="4">
    <source>
        <dbReference type="SMART" id="SM00893"/>
    </source>
</evidence>
<evidence type="ECO:0000313" key="5">
    <source>
        <dbReference type="EMBL" id="SMO95306.1"/>
    </source>
</evidence>
<evidence type="ECO:0000256" key="3">
    <source>
        <dbReference type="PIRSR" id="PIRSR000089-1"/>
    </source>
</evidence>
<dbReference type="PANTHER" id="PTHR43153">
    <property type="entry name" value="ELECTRON TRANSFER FLAVOPROTEIN ALPHA"/>
    <property type="match status" value="1"/>
</dbReference>
<dbReference type="AlphaFoldDB" id="A0A521FGJ6"/>
<dbReference type="GO" id="GO:0050660">
    <property type="term" value="F:flavin adenine dinucleotide binding"/>
    <property type="evidence" value="ECO:0007669"/>
    <property type="project" value="InterPro"/>
</dbReference>
<dbReference type="Pfam" id="PF01012">
    <property type="entry name" value="ETF"/>
    <property type="match status" value="1"/>
</dbReference>
<feature type="binding site" evidence="3">
    <location>
        <begin position="287"/>
        <end position="294"/>
    </location>
    <ligand>
        <name>FAD</name>
        <dbReference type="ChEBI" id="CHEBI:57692"/>
    </ligand>
</feature>
<comment type="cofactor">
    <cofactor evidence="3">
        <name>FAD</name>
        <dbReference type="ChEBI" id="CHEBI:57692"/>
    </cofactor>
    <text evidence="3">Binds 1 FAD per dimer.</text>
</comment>
<dbReference type="InterPro" id="IPR014731">
    <property type="entry name" value="ETF_asu_C"/>
</dbReference>
<feature type="binding site" evidence="3">
    <location>
        <position position="231"/>
    </location>
    <ligand>
        <name>FAD</name>
        <dbReference type="ChEBI" id="CHEBI:57692"/>
    </ligand>
</feature>
<dbReference type="GO" id="GO:0009055">
    <property type="term" value="F:electron transfer activity"/>
    <property type="evidence" value="ECO:0007669"/>
    <property type="project" value="InterPro"/>
</dbReference>
<dbReference type="InterPro" id="IPR029035">
    <property type="entry name" value="DHS-like_NAD/FAD-binding_dom"/>
</dbReference>
<gene>
    <name evidence="5" type="ORF">SAMN06265348_11291</name>
</gene>
<evidence type="ECO:0000313" key="6">
    <source>
        <dbReference type="Proteomes" id="UP000320300"/>
    </source>
</evidence>
<feature type="domain" description="Electron transfer flavoprotein alpha/beta-subunit N-terminal" evidence="4">
    <location>
        <begin position="23"/>
        <end position="211"/>
    </location>
</feature>
<keyword evidence="6" id="KW-1185">Reference proteome</keyword>
<evidence type="ECO:0000256" key="1">
    <source>
        <dbReference type="ARBA" id="ARBA00005817"/>
    </source>
</evidence>
<dbReference type="Gene3D" id="3.40.50.1220">
    <property type="entry name" value="TPP-binding domain"/>
    <property type="match status" value="1"/>
</dbReference>
<keyword evidence="2" id="KW-0249">Electron transport</keyword>
<dbReference type="Gene3D" id="3.40.50.620">
    <property type="entry name" value="HUPs"/>
    <property type="match status" value="1"/>
</dbReference>
<dbReference type="InterPro" id="IPR014730">
    <property type="entry name" value="ETF_a/b_N"/>
</dbReference>
<dbReference type="SMART" id="SM00893">
    <property type="entry name" value="ETF"/>
    <property type="match status" value="1"/>
</dbReference>
<dbReference type="PIRSF" id="PIRSF000089">
    <property type="entry name" value="Electra_flavoP_a"/>
    <property type="match status" value="1"/>
</dbReference>
<dbReference type="SUPFAM" id="SSF52402">
    <property type="entry name" value="Adenine nucleotide alpha hydrolases-like"/>
    <property type="match status" value="1"/>
</dbReference>
<keyword evidence="3" id="KW-0274">FAD</keyword>
<dbReference type="InterPro" id="IPR001308">
    <property type="entry name" value="ETF_a/FixB"/>
</dbReference>
<reference evidence="5 6" key="1">
    <citation type="submission" date="2017-05" db="EMBL/GenBank/DDBJ databases">
        <authorList>
            <person name="Varghese N."/>
            <person name="Submissions S."/>
        </authorList>
    </citation>
    <scope>NUCLEOTIDE SEQUENCE [LARGE SCALE GENOMIC DNA]</scope>
    <source>
        <strain evidence="5 6">DSM 19036</strain>
    </source>
</reference>
<proteinExistence type="inferred from homology"/>
<sequence length="343" mass="36143">MIRPKEVISTGWNYIKEERNMSVLVYVEQVDGKFKKSVFEAVSYAKAIAAQTGTNLTAIAIGDVAESELQELGKYGAEKILSVNNTELKNFVNQAYAAVVTEAAQKEAADVIVLSNSFSGKGLAPRIAVKLKAGLVDGAIELPKLDGGKFLVKKNAFSGKAFAVTELTSDIKVIALNPNAFGVKENSVSPAIEAFSPAVQSTDLAAIVKEIVRATDKVSLPDAELVVSAGRGLKGPENWGMIEELAGLLGAATACSKPVSDADWRPHSEHVGQTGIAISPNLYIAIGISGAIQHLAGVSSSKVIVVINKDPEAPFFKVADYGIVGDAFEVVPKLIEALKAHQA</sequence>
<organism evidence="5 6">
    <name type="scientific">Pedobacter westerhofensis</name>
    <dbReference type="NCBI Taxonomy" id="425512"/>
    <lineage>
        <taxon>Bacteria</taxon>
        <taxon>Pseudomonadati</taxon>
        <taxon>Bacteroidota</taxon>
        <taxon>Sphingobacteriia</taxon>
        <taxon>Sphingobacteriales</taxon>
        <taxon>Sphingobacteriaceae</taxon>
        <taxon>Pedobacter</taxon>
    </lineage>
</organism>
<keyword evidence="2" id="KW-0813">Transport</keyword>
<dbReference type="InterPro" id="IPR014729">
    <property type="entry name" value="Rossmann-like_a/b/a_fold"/>
</dbReference>
<dbReference type="GO" id="GO:0033539">
    <property type="term" value="P:fatty acid beta-oxidation using acyl-CoA dehydrogenase"/>
    <property type="evidence" value="ECO:0007669"/>
    <property type="project" value="TreeGrafter"/>
</dbReference>
<name>A0A521FGJ6_9SPHI</name>
<dbReference type="Pfam" id="PF00766">
    <property type="entry name" value="ETF_alpha"/>
    <property type="match status" value="1"/>
</dbReference>
<keyword evidence="3" id="KW-0285">Flavoprotein</keyword>